<dbReference type="InterPro" id="IPR003660">
    <property type="entry name" value="HAMP_dom"/>
</dbReference>
<sequence length="530" mass="59993">MSSIFLRIYGGLLFSLVLVSVLSGIVVTIVNGVRMAEYREDMARGTFRLVSEVLAAMPDDDQRKQWLGEWGHKLSIPFSIVPIEQSGFSRKEVEQLSQGLVDVQMLNEKSAVITSWIDDQWLLQGRVAEISEQMASGTIVFLRHLLSSYSPDERIEVLAKRSEASLSFPVSINQSPGTYLTPLQQGQLQQGSVITVLSVRDESLQLYAQMKDSDQILHLGPLKLLNLYPFKLILTLGLFVLISLSLAIYILVRGMEKRLRKLERAATRFSRGDFDVRVNVGGTDSIGRLAMAFNAMADHIQRLLSLQKEMIRGVSHELRTPVARLRFGLDLVADARTQEERESQLEGMDQDIQELDHLVDEFLTYANLEQGAPTISLKRNDVDKVVAQVVGEHLRLQNRVEIEHIPCNVLNPRRFVEIDRRYIHRAIQNLVGNACRYADSKVQVRFSSTQDTCRIDVDDDGPGIPEEQWERVFSAFSRLDDSRTRKSGGYGLGLSIVRRIMYWHGGRALVSHSPLGGARFSLVWPRKQRH</sequence>
<dbReference type="Gene3D" id="3.30.565.10">
    <property type="entry name" value="Histidine kinase-like ATPase, C-terminal domain"/>
    <property type="match status" value="1"/>
</dbReference>
<dbReference type="GO" id="GO:0005886">
    <property type="term" value="C:plasma membrane"/>
    <property type="evidence" value="ECO:0007669"/>
    <property type="project" value="UniProtKB-SubCell"/>
</dbReference>
<keyword evidence="10" id="KW-0472">Membrane</keyword>
<evidence type="ECO:0000256" key="9">
    <source>
        <dbReference type="ARBA" id="ARBA00022840"/>
    </source>
</evidence>
<dbReference type="Pfam" id="PF02518">
    <property type="entry name" value="HATPase_c"/>
    <property type="match status" value="1"/>
</dbReference>
<evidence type="ECO:0000313" key="14">
    <source>
        <dbReference type="Proteomes" id="UP000027997"/>
    </source>
</evidence>
<organism evidence="13 14">
    <name type="scientific">Endozoicomonas elysicola</name>
    <dbReference type="NCBI Taxonomy" id="305900"/>
    <lineage>
        <taxon>Bacteria</taxon>
        <taxon>Pseudomonadati</taxon>
        <taxon>Pseudomonadota</taxon>
        <taxon>Gammaproteobacteria</taxon>
        <taxon>Oceanospirillales</taxon>
        <taxon>Endozoicomonadaceae</taxon>
        <taxon>Endozoicomonas</taxon>
    </lineage>
</organism>
<keyword evidence="10" id="KW-1133">Transmembrane helix</keyword>
<comment type="catalytic activity">
    <reaction evidence="1">
        <text>ATP + protein L-histidine = ADP + protein N-phospho-L-histidine.</text>
        <dbReference type="EC" id="2.7.13.3"/>
    </reaction>
</comment>
<feature type="domain" description="Histidine kinase" evidence="11">
    <location>
        <begin position="313"/>
        <end position="528"/>
    </location>
</feature>
<feature type="transmembrane region" description="Helical" evidence="10">
    <location>
        <begin position="232"/>
        <end position="252"/>
    </location>
</feature>
<keyword evidence="14" id="KW-1185">Reference proteome</keyword>
<dbReference type="GO" id="GO:0005524">
    <property type="term" value="F:ATP binding"/>
    <property type="evidence" value="ECO:0007669"/>
    <property type="project" value="UniProtKB-KW"/>
</dbReference>
<dbReference type="InterPro" id="IPR004358">
    <property type="entry name" value="Sig_transdc_His_kin-like_C"/>
</dbReference>
<evidence type="ECO:0000256" key="7">
    <source>
        <dbReference type="ARBA" id="ARBA00022741"/>
    </source>
</evidence>
<protein>
    <recommendedName>
        <fullName evidence="3">histidine kinase</fullName>
        <ecNumber evidence="3">2.7.13.3</ecNumber>
    </recommendedName>
</protein>
<evidence type="ECO:0000313" key="13">
    <source>
        <dbReference type="EMBL" id="KEI72963.1"/>
    </source>
</evidence>
<dbReference type="EMBL" id="JOJP01000001">
    <property type="protein sequence ID" value="KEI72963.1"/>
    <property type="molecule type" value="Genomic_DNA"/>
</dbReference>
<dbReference type="CDD" id="cd06225">
    <property type="entry name" value="HAMP"/>
    <property type="match status" value="1"/>
</dbReference>
<dbReference type="Proteomes" id="UP000027997">
    <property type="component" value="Unassembled WGS sequence"/>
</dbReference>
<feature type="transmembrane region" description="Helical" evidence="10">
    <location>
        <begin position="12"/>
        <end position="33"/>
    </location>
</feature>
<dbReference type="SUPFAM" id="SSF158472">
    <property type="entry name" value="HAMP domain-like"/>
    <property type="match status" value="1"/>
</dbReference>
<evidence type="ECO:0000259" key="12">
    <source>
        <dbReference type="PROSITE" id="PS50885"/>
    </source>
</evidence>
<dbReference type="InterPro" id="IPR050980">
    <property type="entry name" value="2C_sensor_his_kinase"/>
</dbReference>
<dbReference type="CDD" id="cd00082">
    <property type="entry name" value="HisKA"/>
    <property type="match status" value="1"/>
</dbReference>
<dbReference type="EC" id="2.7.13.3" evidence="3"/>
<evidence type="ECO:0000256" key="1">
    <source>
        <dbReference type="ARBA" id="ARBA00000085"/>
    </source>
</evidence>
<dbReference type="InterPro" id="IPR003661">
    <property type="entry name" value="HisK_dim/P_dom"/>
</dbReference>
<dbReference type="PANTHER" id="PTHR44936">
    <property type="entry name" value="SENSOR PROTEIN CREC"/>
    <property type="match status" value="1"/>
</dbReference>
<dbReference type="PROSITE" id="PS50109">
    <property type="entry name" value="HIS_KIN"/>
    <property type="match status" value="1"/>
</dbReference>
<evidence type="ECO:0000259" key="11">
    <source>
        <dbReference type="PROSITE" id="PS50109"/>
    </source>
</evidence>
<dbReference type="InterPro" id="IPR005467">
    <property type="entry name" value="His_kinase_dom"/>
</dbReference>
<comment type="caution">
    <text evidence="13">The sequence shown here is derived from an EMBL/GenBank/DDBJ whole genome shotgun (WGS) entry which is preliminary data.</text>
</comment>
<dbReference type="SMART" id="SM00388">
    <property type="entry name" value="HisKA"/>
    <property type="match status" value="1"/>
</dbReference>
<dbReference type="SMART" id="SM00304">
    <property type="entry name" value="HAMP"/>
    <property type="match status" value="1"/>
</dbReference>
<keyword evidence="4" id="KW-1003">Cell membrane</keyword>
<keyword evidence="5" id="KW-0597">Phosphoprotein</keyword>
<evidence type="ECO:0000256" key="6">
    <source>
        <dbReference type="ARBA" id="ARBA00022679"/>
    </source>
</evidence>
<evidence type="ECO:0000256" key="2">
    <source>
        <dbReference type="ARBA" id="ARBA00004651"/>
    </source>
</evidence>
<dbReference type="Pfam" id="PF00512">
    <property type="entry name" value="HisKA"/>
    <property type="match status" value="1"/>
</dbReference>
<reference evidence="13 14" key="1">
    <citation type="submission" date="2014-06" db="EMBL/GenBank/DDBJ databases">
        <title>Whole Genome Sequences of Three Symbiotic Endozoicomonas Bacteria.</title>
        <authorList>
            <person name="Neave M.J."/>
            <person name="Apprill A."/>
            <person name="Voolstra C.R."/>
        </authorList>
    </citation>
    <scope>NUCLEOTIDE SEQUENCE [LARGE SCALE GENOMIC DNA]</scope>
    <source>
        <strain evidence="13 14">DSM 22380</strain>
    </source>
</reference>
<dbReference type="InterPro" id="IPR036097">
    <property type="entry name" value="HisK_dim/P_sf"/>
</dbReference>
<dbReference type="SUPFAM" id="SSF55874">
    <property type="entry name" value="ATPase domain of HSP90 chaperone/DNA topoisomerase II/histidine kinase"/>
    <property type="match status" value="1"/>
</dbReference>
<dbReference type="RefSeq" id="WP_034844423.1">
    <property type="nucleotide sequence ID" value="NZ_JOJP01000001.1"/>
</dbReference>
<dbReference type="Gene3D" id="1.10.287.130">
    <property type="match status" value="1"/>
</dbReference>
<accession>A0A081KFN7</accession>
<feature type="domain" description="HAMP" evidence="12">
    <location>
        <begin position="253"/>
        <end position="305"/>
    </location>
</feature>
<evidence type="ECO:0000256" key="8">
    <source>
        <dbReference type="ARBA" id="ARBA00022777"/>
    </source>
</evidence>
<evidence type="ECO:0000256" key="10">
    <source>
        <dbReference type="SAM" id="Phobius"/>
    </source>
</evidence>
<evidence type="ECO:0000256" key="5">
    <source>
        <dbReference type="ARBA" id="ARBA00022553"/>
    </source>
</evidence>
<dbReference type="InterPro" id="IPR036890">
    <property type="entry name" value="HATPase_C_sf"/>
</dbReference>
<dbReference type="SUPFAM" id="SSF47384">
    <property type="entry name" value="Homodimeric domain of signal transducing histidine kinase"/>
    <property type="match status" value="1"/>
</dbReference>
<evidence type="ECO:0000256" key="3">
    <source>
        <dbReference type="ARBA" id="ARBA00012438"/>
    </source>
</evidence>
<dbReference type="PANTHER" id="PTHR44936:SF10">
    <property type="entry name" value="SENSOR PROTEIN RSTB"/>
    <property type="match status" value="1"/>
</dbReference>
<keyword evidence="10" id="KW-0812">Transmembrane</keyword>
<proteinExistence type="predicted"/>
<evidence type="ECO:0000256" key="4">
    <source>
        <dbReference type="ARBA" id="ARBA00022475"/>
    </source>
</evidence>
<dbReference type="eggNOG" id="COG2205">
    <property type="taxonomic scope" value="Bacteria"/>
</dbReference>
<dbReference type="InterPro" id="IPR003594">
    <property type="entry name" value="HATPase_dom"/>
</dbReference>
<gene>
    <name evidence="13" type="ORF">GV64_21565</name>
</gene>
<dbReference type="GO" id="GO:0000155">
    <property type="term" value="F:phosphorelay sensor kinase activity"/>
    <property type="evidence" value="ECO:0007669"/>
    <property type="project" value="InterPro"/>
</dbReference>
<keyword evidence="9" id="KW-0067">ATP-binding</keyword>
<dbReference type="PRINTS" id="PR00344">
    <property type="entry name" value="BCTRLSENSOR"/>
</dbReference>
<dbReference type="Pfam" id="PF00672">
    <property type="entry name" value="HAMP"/>
    <property type="match status" value="1"/>
</dbReference>
<dbReference type="Gene3D" id="1.10.8.500">
    <property type="entry name" value="HAMP domain in histidine kinase"/>
    <property type="match status" value="1"/>
</dbReference>
<name>A0A081KFN7_9GAMM</name>
<dbReference type="AlphaFoldDB" id="A0A081KFN7"/>
<dbReference type="SMART" id="SM00387">
    <property type="entry name" value="HATPase_c"/>
    <property type="match status" value="1"/>
</dbReference>
<comment type="subcellular location">
    <subcellularLocation>
        <location evidence="2">Cell membrane</location>
        <topology evidence="2">Multi-pass membrane protein</topology>
    </subcellularLocation>
</comment>
<dbReference type="PROSITE" id="PS50885">
    <property type="entry name" value="HAMP"/>
    <property type="match status" value="1"/>
</dbReference>
<keyword evidence="6" id="KW-0808">Transferase</keyword>
<keyword evidence="7" id="KW-0547">Nucleotide-binding</keyword>
<keyword evidence="8" id="KW-0418">Kinase</keyword>
<dbReference type="STRING" id="305900.GV64_21565"/>